<evidence type="ECO:0000313" key="2">
    <source>
        <dbReference type="Proteomes" id="UP000635565"/>
    </source>
</evidence>
<keyword evidence="2" id="KW-1185">Reference proteome</keyword>
<dbReference type="Gene3D" id="1.10.10.60">
    <property type="entry name" value="Homeodomain-like"/>
    <property type="match status" value="1"/>
</dbReference>
<proteinExistence type="predicted"/>
<accession>A0ABQ3V9A9</accession>
<reference evidence="1 2" key="1">
    <citation type="journal article" date="2021" name="Int. J. Syst. Evol. Microbiol.">
        <title>Reticulibacter mediterranei gen. nov., sp. nov., within the new family Reticulibacteraceae fam. nov., and Ktedonospora formicarum gen. nov., sp. nov., Ktedonobacter robiniae sp. nov., Dictyobacter formicarum sp. nov. and Dictyobacter arantiisoli sp. nov., belonging to the class Ktedonobacteria.</title>
        <authorList>
            <person name="Yabe S."/>
            <person name="Zheng Y."/>
            <person name="Wang C.M."/>
            <person name="Sakai Y."/>
            <person name="Abe K."/>
            <person name="Yokota A."/>
            <person name="Donadio S."/>
            <person name="Cavaletti L."/>
            <person name="Monciardini P."/>
        </authorList>
    </citation>
    <scope>NUCLEOTIDE SEQUENCE [LARGE SCALE GENOMIC DNA]</scope>
    <source>
        <strain evidence="1 2">SOSP1-9</strain>
    </source>
</reference>
<evidence type="ECO:0000313" key="1">
    <source>
        <dbReference type="EMBL" id="GHO82477.1"/>
    </source>
</evidence>
<gene>
    <name evidence="1" type="ORF">KSZ_04830</name>
</gene>
<protein>
    <submittedName>
        <fullName evidence="1">Uncharacterized protein</fullName>
    </submittedName>
</protein>
<organism evidence="1 2">
    <name type="scientific">Dictyobacter formicarum</name>
    <dbReference type="NCBI Taxonomy" id="2778368"/>
    <lineage>
        <taxon>Bacteria</taxon>
        <taxon>Bacillati</taxon>
        <taxon>Chloroflexota</taxon>
        <taxon>Ktedonobacteria</taxon>
        <taxon>Ktedonobacterales</taxon>
        <taxon>Dictyobacteraceae</taxon>
        <taxon>Dictyobacter</taxon>
    </lineage>
</organism>
<comment type="caution">
    <text evidence="1">The sequence shown here is derived from an EMBL/GenBank/DDBJ whole genome shotgun (WGS) entry which is preliminary data.</text>
</comment>
<name>A0ABQ3V9A9_9CHLR</name>
<dbReference type="Proteomes" id="UP000635565">
    <property type="component" value="Unassembled WGS sequence"/>
</dbReference>
<dbReference type="EMBL" id="BNJJ01000002">
    <property type="protein sequence ID" value="GHO82477.1"/>
    <property type="molecule type" value="Genomic_DNA"/>
</dbReference>
<sequence length="63" mass="7190">MRGWDWRGLSGKSGAIHALVREVARVNDWPEPSYGQVYRIIRGLPEDVKTLAREGRARVSRDV</sequence>